<reference evidence="5" key="1">
    <citation type="submission" date="2022-11" db="UniProtKB">
        <authorList>
            <consortium name="WormBaseParasite"/>
        </authorList>
    </citation>
    <scope>IDENTIFICATION</scope>
</reference>
<dbReference type="SMART" id="SM00404">
    <property type="entry name" value="PTPc_motif"/>
    <property type="match status" value="1"/>
</dbReference>
<dbReference type="CDD" id="cd00047">
    <property type="entry name" value="PTPc"/>
    <property type="match status" value="1"/>
</dbReference>
<feature type="domain" description="Tyrosine-protein phosphatase" evidence="2">
    <location>
        <begin position="67"/>
        <end position="310"/>
    </location>
</feature>
<evidence type="ECO:0000259" key="3">
    <source>
        <dbReference type="PROSITE" id="PS50056"/>
    </source>
</evidence>
<evidence type="ECO:0000313" key="5">
    <source>
        <dbReference type="WBParaSite" id="PSU_v2.g3425.t1"/>
    </source>
</evidence>
<dbReference type="PROSITE" id="PS50056">
    <property type="entry name" value="TYR_PHOSPHATASE_2"/>
    <property type="match status" value="1"/>
</dbReference>
<dbReference type="InterPro" id="IPR000242">
    <property type="entry name" value="PTP_cat"/>
</dbReference>
<dbReference type="PANTHER" id="PTHR19134">
    <property type="entry name" value="RECEPTOR-TYPE TYROSINE-PROTEIN PHOSPHATASE"/>
    <property type="match status" value="1"/>
</dbReference>
<dbReference type="InterPro" id="IPR000387">
    <property type="entry name" value="Tyr_Pase_dom"/>
</dbReference>
<evidence type="ECO:0000259" key="2">
    <source>
        <dbReference type="PROSITE" id="PS50055"/>
    </source>
</evidence>
<organism evidence="4 5">
    <name type="scientific">Panagrolaimus superbus</name>
    <dbReference type="NCBI Taxonomy" id="310955"/>
    <lineage>
        <taxon>Eukaryota</taxon>
        <taxon>Metazoa</taxon>
        <taxon>Ecdysozoa</taxon>
        <taxon>Nematoda</taxon>
        <taxon>Chromadorea</taxon>
        <taxon>Rhabditida</taxon>
        <taxon>Tylenchina</taxon>
        <taxon>Panagrolaimomorpha</taxon>
        <taxon>Panagrolaimoidea</taxon>
        <taxon>Panagrolaimidae</taxon>
        <taxon>Panagrolaimus</taxon>
    </lineage>
</organism>
<dbReference type="Proteomes" id="UP000887577">
    <property type="component" value="Unplaced"/>
</dbReference>
<accession>A0A914YRP3</accession>
<keyword evidence="4" id="KW-1185">Reference proteome</keyword>
<protein>
    <submittedName>
        <fullName evidence="5">Uncharacterized protein</fullName>
    </submittedName>
</protein>
<dbReference type="Gene3D" id="3.90.190.10">
    <property type="entry name" value="Protein tyrosine phosphatase superfamily"/>
    <property type="match status" value="1"/>
</dbReference>
<feature type="region of interest" description="Disordered" evidence="1">
    <location>
        <begin position="1"/>
        <end position="28"/>
    </location>
</feature>
<evidence type="ECO:0000313" key="4">
    <source>
        <dbReference type="Proteomes" id="UP000887577"/>
    </source>
</evidence>
<dbReference type="SUPFAM" id="SSF52799">
    <property type="entry name" value="(Phosphotyrosine protein) phosphatases II"/>
    <property type="match status" value="1"/>
</dbReference>
<feature type="domain" description="Tyrosine specific protein phosphatases" evidence="3">
    <location>
        <begin position="224"/>
        <end position="301"/>
    </location>
</feature>
<dbReference type="AlphaFoldDB" id="A0A914YRP3"/>
<name>A0A914YRP3_9BILA</name>
<proteinExistence type="predicted"/>
<dbReference type="InterPro" id="IPR029021">
    <property type="entry name" value="Prot-tyrosine_phosphatase-like"/>
</dbReference>
<dbReference type="SMART" id="SM00194">
    <property type="entry name" value="PTPc"/>
    <property type="match status" value="1"/>
</dbReference>
<sequence length="330" mass="37229">MSKEVDDPPVEEDDGQSEEDDKKDVITATPQEIIDEINSKGEGTVQEWHETITRNPPKIDAFLNLSNASKNRFPNVLLYDKSRVRIHDKHGNDYYHASYVDSYDKAGGYILSQAPFDEHTETDFWRMCYQCKPSLIILLTSLVGAGGKRMTKNFWPNTKQEREFCQGNIRVRCSNVAQDRDHDTYELSMLGPNSRGNKGSGGIKTQLIQFRKWVDDRQIPDNLLEFRAIIKIAVARAEKDERAGSVVMFVCPSGVHRCGTLAALDIILDRIAAEKKVGLIETINIVRKQRYGCFTHFEHYAHVSDLVVRHSVSSGIVDPSCIGVRPSSGN</sequence>
<feature type="compositionally biased region" description="Acidic residues" evidence="1">
    <location>
        <begin position="7"/>
        <end position="19"/>
    </location>
</feature>
<dbReference type="PANTHER" id="PTHR19134:SF559">
    <property type="entry name" value="TYROSINE-PROTEIN PHOSPHATASE DOMAIN-CONTAINING PROTEIN"/>
    <property type="match status" value="1"/>
</dbReference>
<dbReference type="InterPro" id="IPR050348">
    <property type="entry name" value="Protein-Tyr_Phosphatase"/>
</dbReference>
<dbReference type="GO" id="GO:0004725">
    <property type="term" value="F:protein tyrosine phosphatase activity"/>
    <property type="evidence" value="ECO:0007669"/>
    <property type="project" value="InterPro"/>
</dbReference>
<dbReference type="PRINTS" id="PR00700">
    <property type="entry name" value="PRTYPHPHTASE"/>
</dbReference>
<dbReference type="PROSITE" id="PS50055">
    <property type="entry name" value="TYR_PHOSPHATASE_PTP"/>
    <property type="match status" value="1"/>
</dbReference>
<dbReference type="Pfam" id="PF00102">
    <property type="entry name" value="Y_phosphatase"/>
    <property type="match status" value="1"/>
</dbReference>
<dbReference type="WBParaSite" id="PSU_v2.g3425.t1">
    <property type="protein sequence ID" value="PSU_v2.g3425.t1"/>
    <property type="gene ID" value="PSU_v2.g3425"/>
</dbReference>
<dbReference type="InterPro" id="IPR003595">
    <property type="entry name" value="Tyr_Pase_cat"/>
</dbReference>
<evidence type="ECO:0000256" key="1">
    <source>
        <dbReference type="SAM" id="MobiDB-lite"/>
    </source>
</evidence>